<dbReference type="SUPFAM" id="SSF57184">
    <property type="entry name" value="Growth factor receptor domain"/>
    <property type="match status" value="4"/>
</dbReference>
<feature type="domain" description="EGF-like" evidence="1">
    <location>
        <begin position="524"/>
        <end position="554"/>
    </location>
</feature>
<dbReference type="OrthoDB" id="439917at2759"/>
<evidence type="ECO:0000313" key="2">
    <source>
        <dbReference type="EMBL" id="ESU43134.1"/>
    </source>
</evidence>
<reference evidence="3" key="1">
    <citation type="submission" date="2012-02" db="EMBL/GenBank/DDBJ databases">
        <title>Genome sequencing of Giardia lamblia Genotypes A2 and B isolates (DH and GS) and comparative analysis with the genomes of Genotypes A1 and E (WB and Pig).</title>
        <authorList>
            <person name="Adam R."/>
            <person name="Dahlstrom E."/>
            <person name="Martens C."/>
            <person name="Bruno D."/>
            <person name="Barbian K."/>
            <person name="Porcella S.F."/>
            <person name="Nash T."/>
        </authorList>
    </citation>
    <scope>NUCLEOTIDE SEQUENCE</scope>
    <source>
        <strain evidence="3">GS</strain>
    </source>
</reference>
<feature type="domain" description="EGF-like" evidence="1">
    <location>
        <begin position="555"/>
        <end position="592"/>
    </location>
</feature>
<dbReference type="PANTHER" id="PTHR23275">
    <property type="entry name" value="CABRIOLET.-RELATED"/>
    <property type="match status" value="1"/>
</dbReference>
<evidence type="ECO:0000313" key="3">
    <source>
        <dbReference type="Proteomes" id="UP000018040"/>
    </source>
</evidence>
<reference evidence="2 3" key="2">
    <citation type="journal article" date="2013" name="Genome Biol. Evol.">
        <title>Genome sequencing of Giardia lamblia genotypes A2 and B isolates (DH and GS) and comparative analysis with the genomes of genotypes A1 and E (WB and Pig).</title>
        <authorList>
            <person name="Adam R.D."/>
            <person name="Dahlstrom E.W."/>
            <person name="Martens C.A."/>
            <person name="Bruno D.P."/>
            <person name="Barbian K.D."/>
            <person name="Ricklefs S.M."/>
            <person name="Hernandez M.M."/>
            <person name="Narla N.P."/>
            <person name="Patel R.B."/>
            <person name="Porcella S.F."/>
            <person name="Nash T.E."/>
        </authorList>
    </citation>
    <scope>NUCLEOTIDE SEQUENCE [LARGE SCALE GENOMIC DNA]</scope>
    <source>
        <strain evidence="2 3">GS</strain>
    </source>
</reference>
<organism evidence="2 3">
    <name type="scientific">Giardia intestinalis</name>
    <name type="common">Giardia lamblia</name>
    <dbReference type="NCBI Taxonomy" id="5741"/>
    <lineage>
        <taxon>Eukaryota</taxon>
        <taxon>Metamonada</taxon>
        <taxon>Diplomonadida</taxon>
        <taxon>Hexamitidae</taxon>
        <taxon>Giardiinae</taxon>
        <taxon>Giardia</taxon>
    </lineage>
</organism>
<dbReference type="Pfam" id="PF03302">
    <property type="entry name" value="VSP"/>
    <property type="match status" value="2"/>
</dbReference>
<protein>
    <submittedName>
        <fullName evidence="2">Variant-specific surface protein</fullName>
    </submittedName>
</protein>
<dbReference type="InterPro" id="IPR000742">
    <property type="entry name" value="EGF"/>
</dbReference>
<proteinExistence type="predicted"/>
<dbReference type="VEuPathDB" id="GiardiaDB:GL50581_3171"/>
<dbReference type="VEuPathDB" id="GiardiaDB:QR46_4433"/>
<dbReference type="SMART" id="SM00181">
    <property type="entry name" value="EGF"/>
    <property type="match status" value="7"/>
</dbReference>
<dbReference type="Proteomes" id="UP000018040">
    <property type="component" value="Unassembled WGS sequence"/>
</dbReference>
<gene>
    <name evidence="2" type="ORF">GSB_151227</name>
</gene>
<accession>V6TX18</accession>
<dbReference type="AlphaFoldDB" id="V6TX18"/>
<dbReference type="InterPro" id="IPR005127">
    <property type="entry name" value="Giardia_VSP"/>
</dbReference>
<feature type="domain" description="EGF-like" evidence="1">
    <location>
        <begin position="383"/>
        <end position="420"/>
    </location>
</feature>
<dbReference type="InterPro" id="IPR052798">
    <property type="entry name" value="Giardia_VSA"/>
</dbReference>
<dbReference type="VEuPathDB" id="GiardiaDB:DHA2_151168"/>
<dbReference type="VEuPathDB" id="GiardiaDB:GL50803_00101765"/>
<evidence type="ECO:0000259" key="1">
    <source>
        <dbReference type="SMART" id="SM00181"/>
    </source>
</evidence>
<dbReference type="PANTHER" id="PTHR23275:SF100">
    <property type="entry name" value="EGF-LIKE DOMAIN-CONTAINING PROTEIN"/>
    <property type="match status" value="1"/>
</dbReference>
<dbReference type="Gene3D" id="2.10.220.10">
    <property type="entry name" value="Hormone Receptor, Insulin-like Growth Factor Receptor 1, Chain A, domain 2"/>
    <property type="match status" value="2"/>
</dbReference>
<feature type="domain" description="EGF-like" evidence="1">
    <location>
        <begin position="738"/>
        <end position="773"/>
    </location>
</feature>
<comment type="caution">
    <text evidence="2">The sequence shown here is derived from an EMBL/GenBank/DDBJ whole genome shotgun (WGS) entry which is preliminary data.</text>
</comment>
<dbReference type="SMART" id="SM00261">
    <property type="entry name" value="FU"/>
    <property type="match status" value="6"/>
</dbReference>
<name>V6TX18_GIAIN</name>
<feature type="domain" description="EGF-like" evidence="1">
    <location>
        <begin position="421"/>
        <end position="464"/>
    </location>
</feature>
<feature type="domain" description="EGF-like" evidence="1">
    <location>
        <begin position="316"/>
        <end position="359"/>
    </location>
</feature>
<feature type="non-terminal residue" evidence="2">
    <location>
        <position position="1"/>
    </location>
</feature>
<feature type="domain" description="EGF-like" evidence="1">
    <location>
        <begin position="706"/>
        <end position="737"/>
    </location>
</feature>
<sequence>VSHYSASITVTSCAIADLWLNGQQQHAVVCRQRVQGLTLRLVEQIAAASQLWSIHRTTQRLHPGWSGCYDTHAAPRSGVCREERDGARMGHAEEVRSVGATGTCTVGTETGKCADTHCDVQIGDSIYCSQCGKQGEVPIDGTCTAVNDDSKAKCKQADGNELAGTEQVCGACKDGYFLHKGGCYKFGGEVGKLICTDPSTPDSSLTAGKCTACAPGYFKNPTTAGAAVPPCIACNDTAGFTDSTNTYKGVLNCEVCSPPATSAGARADSVAVCTKCQGTNYLKSDGTACGEKTSTCASDNTEFAKEDAANGNKCVSCGEQTDGVEGCNTCTYDSGTKKVTCTKCTSNYLKTVDGATTCVTDCGPGFFKNDKGGASTNLKVCSPCAANCLTCADGTAEKCTSCTAGTHFLVVVADGAGKCVSCGDTNAGVPNCAKCTAPTTTGQKPACSECNSGFALSEDKTTCTQDTTPQCTTPDCKACDNPAKDNEVCTACTENKYLTPTSQCVDTCSKLGNYYGAAGNKCKECTVANCAECSTDGSCKTCRTGFYLTANECKACDSSCKSCSGATNADCTECPSGKALKYGNDDTKGTCGEGCVVNTAQASGNCKTCDLMVDGTKYCSVCAMDSEYPQNGVCAPKTTRAATCNDGTIQNGVCNTCSAGYFKMNGGCYETSRYPGKSVCTAVASSGGTCQTAAPGYKVENGNLVTCPEGCSACTSSTACDTCADGYVKIGSAQTCTKCDASCLTCETSASTCKACANGYYKTASGSTCASCESNSGSVKGVRGCASCAAPTGSTGPVLCYLVKGGTAGLISSRTCGHLCMATRVTRIASSLLGVSHGGRAPPRQ</sequence>
<dbReference type="InterPro" id="IPR009030">
    <property type="entry name" value="Growth_fac_rcpt_cys_sf"/>
</dbReference>
<dbReference type="EMBL" id="AHHH01000058">
    <property type="protein sequence ID" value="ESU43134.1"/>
    <property type="molecule type" value="Genomic_DNA"/>
</dbReference>
<dbReference type="InterPro" id="IPR006212">
    <property type="entry name" value="Furin_repeat"/>
</dbReference>